<evidence type="ECO:0000259" key="15">
    <source>
        <dbReference type="Pfam" id="PF02874"/>
    </source>
</evidence>
<dbReference type="InterPro" id="IPR020003">
    <property type="entry name" value="ATPase_a/bsu_AS"/>
</dbReference>
<feature type="domain" description="ATP synthase alpha subunit C-terminal" evidence="14">
    <location>
        <begin position="372"/>
        <end position="497"/>
    </location>
</feature>
<dbReference type="RefSeq" id="WP_270454371.1">
    <property type="nucleotide sequence ID" value="NZ_JADPIE010000005.1"/>
</dbReference>
<dbReference type="PROSITE" id="PS00152">
    <property type="entry name" value="ATPASE_ALPHA_BETA"/>
    <property type="match status" value="1"/>
</dbReference>
<dbReference type="CDD" id="cd01132">
    <property type="entry name" value="F1-ATPase_alpha_CD"/>
    <property type="match status" value="1"/>
</dbReference>
<comment type="similarity">
    <text evidence="2 12">Belongs to the ATPase alpha/beta chains family.</text>
</comment>
<evidence type="ECO:0000259" key="14">
    <source>
        <dbReference type="Pfam" id="PF00306"/>
    </source>
</evidence>
<evidence type="ECO:0000256" key="7">
    <source>
        <dbReference type="ARBA" id="ARBA00022967"/>
    </source>
</evidence>
<dbReference type="InterPro" id="IPR038376">
    <property type="entry name" value="ATP_synth_asu_C_sf"/>
</dbReference>
<dbReference type="PANTHER" id="PTHR48082:SF2">
    <property type="entry name" value="ATP SYNTHASE SUBUNIT ALPHA, MITOCHONDRIAL"/>
    <property type="match status" value="1"/>
</dbReference>
<dbReference type="CDD" id="cd18116">
    <property type="entry name" value="ATP-synt_F1_alpha_N"/>
    <property type="match status" value="1"/>
</dbReference>
<dbReference type="Gene3D" id="3.40.50.300">
    <property type="entry name" value="P-loop containing nucleotide triphosphate hydrolases"/>
    <property type="match status" value="1"/>
</dbReference>
<keyword evidence="7 12" id="KW-1278">Translocase</keyword>
<evidence type="ECO:0000256" key="8">
    <source>
        <dbReference type="ARBA" id="ARBA00023065"/>
    </source>
</evidence>
<feature type="site" description="Required for activity" evidence="12">
    <location>
        <position position="363"/>
    </location>
</feature>
<dbReference type="EMBL" id="JADPIE010000005">
    <property type="protein sequence ID" value="MBF8437395.1"/>
    <property type="molecule type" value="Genomic_DNA"/>
</dbReference>
<comment type="caution">
    <text evidence="16">The sequence shown here is derived from an EMBL/GenBank/DDBJ whole genome shotgun (WGS) entry which is preliminary data.</text>
</comment>
<dbReference type="AlphaFoldDB" id="A0A931F6X7"/>
<sequence>MKLRPEEISSIIKNEIENYGSDLKTTGVGTVLDVGDGIAHVYGLEDCMSMELVEFPNEVYGMALNLEEDNVGIVILGDERKIQEGDEVKRTGKVIEVPVGENMLGRVVNSLGQPIDGKGKIDTEKTRPTEFKAPGVITREPVKVPLQTGLKAIDSMIPIGRGQRELIIGDRQTGKTAIAVDTIINQRDNDVICVYVSIGQKASNVARLRERLAREGAMDYTIIVSATASEPAPLRYIAPYAGCAMGEHFMYDQGKDVLVVYDDLSKHADSYRAMSLLLRRPPGREAYPGDVFYLHSRLLERAAKLNPDYGGGSLTALPIIETQAGDVSAFIPTNVISITDGQIYLESELFFSGVRPAINVGISVSRVGGDAQIKAMKQVAGTLRLDLSQYRELEAFSQFGSDLDQSTQRRLARGERIVEVLKQNENQPMPVAEQVVIIYAVTNGYLDDIPVSNIRRFEKELLSYCRSSYNDLLDDIVEVGKMTDEIEEKLKEVIAEFAETFSIKEESIVGDVDEIEESDDELAG</sequence>
<dbReference type="FunFam" id="2.40.30.20:FF:000001">
    <property type="entry name" value="ATP synthase subunit alpha"/>
    <property type="match status" value="1"/>
</dbReference>
<evidence type="ECO:0000256" key="11">
    <source>
        <dbReference type="ARBA" id="ARBA00023310"/>
    </source>
</evidence>
<gene>
    <name evidence="12" type="primary">atpA</name>
    <name evidence="16" type="ORF">I0Q91_09910</name>
</gene>
<dbReference type="NCBIfam" id="TIGR00962">
    <property type="entry name" value="atpA"/>
    <property type="match status" value="1"/>
</dbReference>
<evidence type="ECO:0000256" key="4">
    <source>
        <dbReference type="ARBA" id="ARBA00022475"/>
    </source>
</evidence>
<dbReference type="HAMAP" id="MF_01346">
    <property type="entry name" value="ATP_synth_alpha_bact"/>
    <property type="match status" value="1"/>
</dbReference>
<comment type="function">
    <text evidence="12">Produces ATP from ADP in the presence of a proton gradient across the membrane. The alpha chain is a regulatory subunit.</text>
</comment>
<dbReference type="InterPro" id="IPR000793">
    <property type="entry name" value="ATP_synth_asu_C"/>
</dbReference>
<keyword evidence="11 12" id="KW-0066">ATP synthesis</keyword>
<evidence type="ECO:0000313" key="17">
    <source>
        <dbReference type="Proteomes" id="UP000621436"/>
    </source>
</evidence>
<dbReference type="InterPro" id="IPR027417">
    <property type="entry name" value="P-loop_NTPase"/>
</dbReference>
<keyword evidence="8 12" id="KW-0406">Ion transport</keyword>
<dbReference type="SUPFAM" id="SSF50615">
    <property type="entry name" value="N-terminal domain of alpha and beta subunits of F1 ATP synthase"/>
    <property type="match status" value="1"/>
</dbReference>
<dbReference type="GO" id="GO:0046933">
    <property type="term" value="F:proton-transporting ATP synthase activity, rotational mechanism"/>
    <property type="evidence" value="ECO:0007669"/>
    <property type="project" value="UniProtKB-UniRule"/>
</dbReference>
<keyword evidence="5 12" id="KW-0547">Nucleotide-binding</keyword>
<dbReference type="CDD" id="cd18113">
    <property type="entry name" value="ATP-synt_F1_alpha_C"/>
    <property type="match status" value="1"/>
</dbReference>
<evidence type="ECO:0000313" key="16">
    <source>
        <dbReference type="EMBL" id="MBF8437395.1"/>
    </source>
</evidence>
<evidence type="ECO:0000256" key="5">
    <source>
        <dbReference type="ARBA" id="ARBA00022741"/>
    </source>
</evidence>
<evidence type="ECO:0000256" key="2">
    <source>
        <dbReference type="ARBA" id="ARBA00008936"/>
    </source>
</evidence>
<feature type="domain" description="ATPase F1/V1/A1 complex alpha/beta subunit nucleotide-binding" evidence="13">
    <location>
        <begin position="149"/>
        <end position="365"/>
    </location>
</feature>
<dbReference type="GO" id="GO:0043531">
    <property type="term" value="F:ADP binding"/>
    <property type="evidence" value="ECO:0007669"/>
    <property type="project" value="TreeGrafter"/>
</dbReference>
<proteinExistence type="inferred from homology"/>
<dbReference type="FunFam" id="3.40.50.300:FF:000002">
    <property type="entry name" value="ATP synthase subunit alpha"/>
    <property type="match status" value="1"/>
</dbReference>
<evidence type="ECO:0000256" key="10">
    <source>
        <dbReference type="ARBA" id="ARBA00023196"/>
    </source>
</evidence>
<keyword evidence="9 12" id="KW-0472">Membrane</keyword>
<evidence type="ECO:0000256" key="1">
    <source>
        <dbReference type="ARBA" id="ARBA00004170"/>
    </source>
</evidence>
<dbReference type="GO" id="GO:0045259">
    <property type="term" value="C:proton-transporting ATP synthase complex"/>
    <property type="evidence" value="ECO:0007669"/>
    <property type="project" value="UniProtKB-KW"/>
</dbReference>
<comment type="catalytic activity">
    <reaction evidence="12">
        <text>ATP + H2O + 4 H(+)(in) = ADP + phosphate + 5 H(+)(out)</text>
        <dbReference type="Rhea" id="RHEA:57720"/>
        <dbReference type="ChEBI" id="CHEBI:15377"/>
        <dbReference type="ChEBI" id="CHEBI:15378"/>
        <dbReference type="ChEBI" id="CHEBI:30616"/>
        <dbReference type="ChEBI" id="CHEBI:43474"/>
        <dbReference type="ChEBI" id="CHEBI:456216"/>
        <dbReference type="EC" id="7.1.2.2"/>
    </reaction>
</comment>
<evidence type="ECO:0000256" key="3">
    <source>
        <dbReference type="ARBA" id="ARBA00022448"/>
    </source>
</evidence>
<keyword evidence="10 12" id="KW-0139">CF(1)</keyword>
<dbReference type="GO" id="GO:0005524">
    <property type="term" value="F:ATP binding"/>
    <property type="evidence" value="ECO:0007669"/>
    <property type="project" value="UniProtKB-UniRule"/>
</dbReference>
<dbReference type="InterPro" id="IPR005294">
    <property type="entry name" value="ATP_synth_F1_asu"/>
</dbReference>
<dbReference type="Pfam" id="PF00306">
    <property type="entry name" value="ATP-synt_ab_C"/>
    <property type="match status" value="1"/>
</dbReference>
<protein>
    <recommendedName>
        <fullName evidence="12">ATP synthase subunit alpha</fullName>
        <ecNumber evidence="12">7.1.2.2</ecNumber>
    </recommendedName>
    <alternativeName>
        <fullName evidence="12">ATP synthase F1 sector subunit alpha</fullName>
    </alternativeName>
    <alternativeName>
        <fullName evidence="12">F-ATPase subunit alpha</fullName>
    </alternativeName>
</protein>
<keyword evidence="12" id="KW-0375">Hydrogen ion transport</keyword>
<dbReference type="SUPFAM" id="SSF47917">
    <property type="entry name" value="C-terminal domain of alpha and beta subunits of F1 ATP synthase"/>
    <property type="match status" value="1"/>
</dbReference>
<dbReference type="FunFam" id="1.20.150.20:FF:000001">
    <property type="entry name" value="ATP synthase subunit alpha"/>
    <property type="match status" value="1"/>
</dbReference>
<reference evidence="16" key="1">
    <citation type="submission" date="2020-11" db="EMBL/GenBank/DDBJ databases">
        <title>Halonatronomonas betainensis gen. nov., sp. nov. a novel haloalkaliphilic representative of the family Halanaerobiacae capable of betaine degradation.</title>
        <authorList>
            <person name="Boltyanskaya Y."/>
            <person name="Kevbrin V."/>
            <person name="Detkova E."/>
            <person name="Grouzdev D.S."/>
            <person name="Koziaeva V."/>
            <person name="Zhilina T."/>
        </authorList>
    </citation>
    <scope>NUCLEOTIDE SEQUENCE</scope>
    <source>
        <strain evidence="16">Z-7014</strain>
    </source>
</reference>
<evidence type="ECO:0000259" key="13">
    <source>
        <dbReference type="Pfam" id="PF00006"/>
    </source>
</evidence>
<dbReference type="InterPro" id="IPR036121">
    <property type="entry name" value="ATPase_F1/V1/A1_a/bsu_N_sf"/>
</dbReference>
<keyword evidence="17" id="KW-1185">Reference proteome</keyword>
<keyword evidence="6 12" id="KW-0067">ATP-binding</keyword>
<feature type="domain" description="ATPase F1/V1/A1 complex alpha/beta subunit N-terminal" evidence="15">
    <location>
        <begin position="28"/>
        <end position="92"/>
    </location>
</feature>
<evidence type="ECO:0000256" key="9">
    <source>
        <dbReference type="ARBA" id="ARBA00023136"/>
    </source>
</evidence>
<evidence type="ECO:0000256" key="6">
    <source>
        <dbReference type="ARBA" id="ARBA00022840"/>
    </source>
</evidence>
<dbReference type="InterPro" id="IPR023366">
    <property type="entry name" value="ATP_synth_asu-like_sf"/>
</dbReference>
<organism evidence="16 17">
    <name type="scientific">Halonatronomonas betaini</name>
    <dbReference type="NCBI Taxonomy" id="2778430"/>
    <lineage>
        <taxon>Bacteria</taxon>
        <taxon>Bacillati</taxon>
        <taxon>Bacillota</taxon>
        <taxon>Clostridia</taxon>
        <taxon>Halanaerobiales</taxon>
        <taxon>Halarsenatibacteraceae</taxon>
        <taxon>Halonatronomonas</taxon>
    </lineage>
</organism>
<dbReference type="Proteomes" id="UP000621436">
    <property type="component" value="Unassembled WGS sequence"/>
</dbReference>
<name>A0A931F6X7_9FIRM</name>
<dbReference type="Pfam" id="PF00006">
    <property type="entry name" value="ATP-synt_ab"/>
    <property type="match status" value="1"/>
</dbReference>
<dbReference type="SUPFAM" id="SSF52540">
    <property type="entry name" value="P-loop containing nucleoside triphosphate hydrolases"/>
    <property type="match status" value="1"/>
</dbReference>
<comment type="subcellular location">
    <subcellularLocation>
        <location evidence="12">Cell membrane</location>
        <topology evidence="12">Peripheral membrane protein</topology>
    </subcellularLocation>
    <subcellularLocation>
        <location evidence="1">Membrane</location>
        <topology evidence="1">Peripheral membrane protein</topology>
    </subcellularLocation>
</comment>
<dbReference type="PIRSF" id="PIRSF039088">
    <property type="entry name" value="F_ATPase_subunit_alpha"/>
    <property type="match status" value="1"/>
</dbReference>
<dbReference type="NCBIfam" id="NF009884">
    <property type="entry name" value="PRK13343.1"/>
    <property type="match status" value="1"/>
</dbReference>
<dbReference type="GO" id="GO:0005886">
    <property type="term" value="C:plasma membrane"/>
    <property type="evidence" value="ECO:0007669"/>
    <property type="project" value="UniProtKB-SubCell"/>
</dbReference>
<dbReference type="Pfam" id="PF02874">
    <property type="entry name" value="ATP-synt_ab_N"/>
    <property type="match status" value="1"/>
</dbReference>
<feature type="binding site" evidence="12">
    <location>
        <begin position="169"/>
        <end position="176"/>
    </location>
    <ligand>
        <name>ATP</name>
        <dbReference type="ChEBI" id="CHEBI:30616"/>
    </ligand>
</feature>
<keyword evidence="3 12" id="KW-0813">Transport</keyword>
<dbReference type="EC" id="7.1.2.2" evidence="12"/>
<dbReference type="PANTHER" id="PTHR48082">
    <property type="entry name" value="ATP SYNTHASE SUBUNIT ALPHA, MITOCHONDRIAL"/>
    <property type="match status" value="1"/>
</dbReference>
<evidence type="ECO:0000256" key="12">
    <source>
        <dbReference type="HAMAP-Rule" id="MF_01346"/>
    </source>
</evidence>
<dbReference type="InterPro" id="IPR000194">
    <property type="entry name" value="ATPase_F1/V1/A1_a/bsu_nucl-bd"/>
</dbReference>
<dbReference type="Gene3D" id="1.20.150.20">
    <property type="entry name" value="ATP synthase alpha/beta chain, C-terminal domain"/>
    <property type="match status" value="1"/>
</dbReference>
<dbReference type="Gene3D" id="2.40.30.20">
    <property type="match status" value="1"/>
</dbReference>
<keyword evidence="4 12" id="KW-1003">Cell membrane</keyword>
<dbReference type="InterPro" id="IPR033732">
    <property type="entry name" value="ATP_synth_F1_a_nt-bd_dom"/>
</dbReference>
<dbReference type="InterPro" id="IPR004100">
    <property type="entry name" value="ATPase_F1/V1/A1_a/bsu_N"/>
</dbReference>
<accession>A0A931F6X7</accession>